<reference evidence="9 10" key="1">
    <citation type="submission" date="2024-01" db="EMBL/GenBank/DDBJ databases">
        <authorList>
            <person name="Waweru B."/>
        </authorList>
    </citation>
    <scope>NUCLEOTIDE SEQUENCE [LARGE SCALE GENOMIC DNA]</scope>
</reference>
<dbReference type="Pfam" id="PF00847">
    <property type="entry name" value="AP2"/>
    <property type="match status" value="1"/>
</dbReference>
<dbReference type="Proteomes" id="UP001314170">
    <property type="component" value="Unassembled WGS sequence"/>
</dbReference>
<gene>
    <name evidence="9" type="ORF">DCAF_LOCUS21048</name>
</gene>
<comment type="subcellular location">
    <subcellularLocation>
        <location evidence="1">Nucleus</location>
    </subcellularLocation>
</comment>
<dbReference type="GO" id="GO:0003677">
    <property type="term" value="F:DNA binding"/>
    <property type="evidence" value="ECO:0007669"/>
    <property type="project" value="UniProtKB-KW"/>
</dbReference>
<keyword evidence="3" id="KW-0238">DNA-binding</keyword>
<keyword evidence="4" id="KW-0804">Transcription</keyword>
<dbReference type="InterPro" id="IPR001471">
    <property type="entry name" value="AP2/ERF_dom"/>
</dbReference>
<feature type="compositionally biased region" description="Basic and acidic residues" evidence="7">
    <location>
        <begin position="59"/>
        <end position="68"/>
    </location>
</feature>
<accession>A0AAV1SAI6</accession>
<evidence type="ECO:0000259" key="8">
    <source>
        <dbReference type="PROSITE" id="PS51032"/>
    </source>
</evidence>
<evidence type="ECO:0000256" key="5">
    <source>
        <dbReference type="ARBA" id="ARBA00023242"/>
    </source>
</evidence>
<feature type="region of interest" description="Disordered" evidence="7">
    <location>
        <begin position="17"/>
        <end position="78"/>
    </location>
</feature>
<protein>
    <recommendedName>
        <fullName evidence="8">AP2/ERF domain-containing protein</fullName>
    </recommendedName>
</protein>
<dbReference type="PROSITE" id="PS51032">
    <property type="entry name" value="AP2_ERF"/>
    <property type="match status" value="1"/>
</dbReference>
<dbReference type="FunFam" id="3.30.730.10:FF:000001">
    <property type="entry name" value="Ethylene-responsive transcription factor 2"/>
    <property type="match status" value="1"/>
</dbReference>
<dbReference type="Gene3D" id="3.30.730.10">
    <property type="entry name" value="AP2/ERF domain"/>
    <property type="match status" value="1"/>
</dbReference>
<comment type="caution">
    <text evidence="9">The sequence shown here is derived from an EMBL/GenBank/DDBJ whole genome shotgun (WGS) entry which is preliminary data.</text>
</comment>
<dbReference type="GO" id="GO:0003700">
    <property type="term" value="F:DNA-binding transcription factor activity"/>
    <property type="evidence" value="ECO:0007669"/>
    <property type="project" value="InterPro"/>
</dbReference>
<proteinExistence type="inferred from homology"/>
<dbReference type="AlphaFoldDB" id="A0AAV1SAI6"/>
<dbReference type="PANTHER" id="PTHR31190:SF363">
    <property type="entry name" value="AP2_ERF DOMAIN-CONTAINING PROTEIN"/>
    <property type="match status" value="1"/>
</dbReference>
<evidence type="ECO:0000313" key="9">
    <source>
        <dbReference type="EMBL" id="CAK7348351.1"/>
    </source>
</evidence>
<feature type="domain" description="AP2/ERF" evidence="8">
    <location>
        <begin position="76"/>
        <end position="133"/>
    </location>
</feature>
<evidence type="ECO:0000256" key="6">
    <source>
        <dbReference type="ARBA" id="ARBA00024343"/>
    </source>
</evidence>
<comment type="similarity">
    <text evidence="6">Belongs to the AP2/ERF transcription factor family. ERF subfamily.</text>
</comment>
<dbReference type="CDD" id="cd00018">
    <property type="entry name" value="AP2"/>
    <property type="match status" value="1"/>
</dbReference>
<organism evidence="9 10">
    <name type="scientific">Dovyalis caffra</name>
    <dbReference type="NCBI Taxonomy" id="77055"/>
    <lineage>
        <taxon>Eukaryota</taxon>
        <taxon>Viridiplantae</taxon>
        <taxon>Streptophyta</taxon>
        <taxon>Embryophyta</taxon>
        <taxon>Tracheophyta</taxon>
        <taxon>Spermatophyta</taxon>
        <taxon>Magnoliopsida</taxon>
        <taxon>eudicotyledons</taxon>
        <taxon>Gunneridae</taxon>
        <taxon>Pentapetalae</taxon>
        <taxon>rosids</taxon>
        <taxon>fabids</taxon>
        <taxon>Malpighiales</taxon>
        <taxon>Salicaceae</taxon>
        <taxon>Flacourtieae</taxon>
        <taxon>Dovyalis</taxon>
    </lineage>
</organism>
<dbReference type="InterPro" id="IPR036955">
    <property type="entry name" value="AP2/ERF_dom_sf"/>
</dbReference>
<keyword evidence="5" id="KW-0539">Nucleus</keyword>
<evidence type="ECO:0000256" key="1">
    <source>
        <dbReference type="ARBA" id="ARBA00004123"/>
    </source>
</evidence>
<evidence type="ECO:0000313" key="10">
    <source>
        <dbReference type="Proteomes" id="UP001314170"/>
    </source>
</evidence>
<evidence type="ECO:0000256" key="4">
    <source>
        <dbReference type="ARBA" id="ARBA00023163"/>
    </source>
</evidence>
<dbReference type="PANTHER" id="PTHR31190">
    <property type="entry name" value="DNA-BINDING DOMAIN"/>
    <property type="match status" value="1"/>
</dbReference>
<dbReference type="EMBL" id="CAWUPB010001173">
    <property type="protein sequence ID" value="CAK7348351.1"/>
    <property type="molecule type" value="Genomic_DNA"/>
</dbReference>
<dbReference type="GO" id="GO:0005634">
    <property type="term" value="C:nucleus"/>
    <property type="evidence" value="ECO:0007669"/>
    <property type="project" value="UniProtKB-SubCell"/>
</dbReference>
<dbReference type="InterPro" id="IPR016177">
    <property type="entry name" value="DNA-bd_dom_sf"/>
</dbReference>
<keyword evidence="2" id="KW-0805">Transcription regulation</keyword>
<sequence>MCGGAILADLIPRNRGHRGAASEFWPNSSFKKLSPFESDPSSHRNQESFTPKRPQPTSGDHEQVEKPNAKRQRKNLYRGIRQRPWGKWAAEIRDPRKGVRVWLGTFNTAEEAARAYDREARKIRGKKAKVNFPNEDGHHGTIFQNSNAEPPLYQTPTCHSSKGYDFGYGYGVNQIETYPSNGFNSEPIVAYGKDDSGSCSEEVTGLVGCNQNVESNNYTGRVKVEVEEEEKVKNQKVVVVDLATAEEENEVHKLTEELMAYENFMKFYQIPYMDGQSMAPNCTTQGSLVGNLWNFDDDGVAAPVSAPLAGHLEAKVVNLELPTALMVLGFLYLAAKLATGEHGGRPLLMLYSFLRLQDKTHSLLNPLEIEQEVLEDIAT</sequence>
<evidence type="ECO:0000256" key="7">
    <source>
        <dbReference type="SAM" id="MobiDB-lite"/>
    </source>
</evidence>
<dbReference type="InterPro" id="IPR044808">
    <property type="entry name" value="ERF_plant"/>
</dbReference>
<dbReference type="PRINTS" id="PR00367">
    <property type="entry name" value="ETHRSPELEMNT"/>
</dbReference>
<dbReference type="SMART" id="SM00380">
    <property type="entry name" value="AP2"/>
    <property type="match status" value="1"/>
</dbReference>
<name>A0AAV1SAI6_9ROSI</name>
<dbReference type="SUPFAM" id="SSF54171">
    <property type="entry name" value="DNA-binding domain"/>
    <property type="match status" value="1"/>
</dbReference>
<evidence type="ECO:0000256" key="2">
    <source>
        <dbReference type="ARBA" id="ARBA00023015"/>
    </source>
</evidence>
<keyword evidence="10" id="KW-1185">Reference proteome</keyword>
<dbReference type="GO" id="GO:0009873">
    <property type="term" value="P:ethylene-activated signaling pathway"/>
    <property type="evidence" value="ECO:0007669"/>
    <property type="project" value="InterPro"/>
</dbReference>
<evidence type="ECO:0000256" key="3">
    <source>
        <dbReference type="ARBA" id="ARBA00023125"/>
    </source>
</evidence>